<dbReference type="EMBL" id="PTQR01000066">
    <property type="protein sequence ID" value="TKX22401.1"/>
    <property type="molecule type" value="Genomic_DNA"/>
</dbReference>
<evidence type="ECO:0008006" key="4">
    <source>
        <dbReference type="Google" id="ProtNLM"/>
    </source>
</evidence>
<name>A0A4U7AZK4_9PEZI</name>
<protein>
    <recommendedName>
        <fullName evidence="4">Geranylgeranyl pyrophosphate synthetase</fullName>
    </recommendedName>
</protein>
<proteinExistence type="predicted"/>
<feature type="region of interest" description="Disordered" evidence="1">
    <location>
        <begin position="261"/>
        <end position="282"/>
    </location>
</feature>
<sequence length="415" mass="46785">MIRSRRIFLDHPHRPFEPPKERVIPPALGPLLETKTVKDIENEGPSDHIEVEDCELIASYNLLEGLQKTILVPGRPPAWTPLAPHSRLRPDSGNYYRDENAARFPEHPMEPAVKSIFHLTPSFDSSKIEVFACGSTLGDLLRYSLGRAQPFSFTVHVLGSTAFFLRRNNSPIELIEDVKGFGHSFPEANTTWGPDVVGSSSHNRIIQYTVGGLRLLVRFEGDGYTLDDADDLEEEEMKPQRNNEDLMTKAASWNIDSKSSALKAPEDDAATHSKVPEPLSIRSQGRLIPQSSVFDLKTRSSRKPKDEVMAEQIPRLWVRQIRKFILAFHSKGDFDTAEVLDVGNLLGDWERKSALALQTFTKLVHEIRDAALAAPEKKIEVRGVDASTLELRGLDESERQKWNALPDELEAKWRN</sequence>
<accession>A0A4U7AZK4</accession>
<dbReference type="AlphaFoldDB" id="A0A4U7AZK4"/>
<gene>
    <name evidence="2" type="ORF">C1H76_5183</name>
</gene>
<dbReference type="PANTHER" id="PTHR35179">
    <property type="entry name" value="PROTEIN CBG02620"/>
    <property type="match status" value="1"/>
</dbReference>
<comment type="caution">
    <text evidence="2">The sequence shown here is derived from an EMBL/GenBank/DDBJ whole genome shotgun (WGS) entry which is preliminary data.</text>
</comment>
<dbReference type="Proteomes" id="UP000308133">
    <property type="component" value="Unassembled WGS sequence"/>
</dbReference>
<dbReference type="PANTHER" id="PTHR35179:SF2">
    <property type="entry name" value="START DOMAIN-CONTAINING PROTEIN"/>
    <property type="match status" value="1"/>
</dbReference>
<evidence type="ECO:0000313" key="2">
    <source>
        <dbReference type="EMBL" id="TKX22401.1"/>
    </source>
</evidence>
<evidence type="ECO:0000313" key="3">
    <source>
        <dbReference type="Proteomes" id="UP000308133"/>
    </source>
</evidence>
<organism evidence="2 3">
    <name type="scientific">Elsinoe australis</name>
    <dbReference type="NCBI Taxonomy" id="40998"/>
    <lineage>
        <taxon>Eukaryota</taxon>
        <taxon>Fungi</taxon>
        <taxon>Dikarya</taxon>
        <taxon>Ascomycota</taxon>
        <taxon>Pezizomycotina</taxon>
        <taxon>Dothideomycetes</taxon>
        <taxon>Dothideomycetidae</taxon>
        <taxon>Myriangiales</taxon>
        <taxon>Elsinoaceae</taxon>
        <taxon>Elsinoe</taxon>
    </lineage>
</organism>
<feature type="compositionally biased region" description="Basic and acidic residues" evidence="1">
    <location>
        <begin position="264"/>
        <end position="275"/>
    </location>
</feature>
<reference evidence="2 3" key="1">
    <citation type="submission" date="2018-02" db="EMBL/GenBank/DDBJ databases">
        <title>Draft genome sequences of Elsinoe sp., causing black scab on jojoba.</title>
        <authorList>
            <person name="Stodart B."/>
            <person name="Jeffress S."/>
            <person name="Ash G."/>
            <person name="Arun Chinnappa K."/>
        </authorList>
    </citation>
    <scope>NUCLEOTIDE SEQUENCE [LARGE SCALE GENOMIC DNA]</scope>
    <source>
        <strain evidence="2 3">Hillstone_2</strain>
    </source>
</reference>
<evidence type="ECO:0000256" key="1">
    <source>
        <dbReference type="SAM" id="MobiDB-lite"/>
    </source>
</evidence>